<reference evidence="3" key="2">
    <citation type="submission" date="2020-09" db="EMBL/GenBank/DDBJ databases">
        <authorList>
            <person name="Sun Q."/>
            <person name="Ohkuma M."/>
        </authorList>
    </citation>
    <scope>NUCLEOTIDE SEQUENCE</scope>
    <source>
        <strain evidence="3">JCM 3090</strain>
    </source>
</reference>
<keyword evidence="4" id="KW-1185">Reference proteome</keyword>
<feature type="transmembrane region" description="Helical" evidence="1">
    <location>
        <begin position="88"/>
        <end position="110"/>
    </location>
</feature>
<dbReference type="RefSeq" id="WP_189170032.1">
    <property type="nucleotide sequence ID" value="NZ_BMQB01000004.1"/>
</dbReference>
<protein>
    <recommendedName>
        <fullName evidence="2">DUF2231 domain-containing protein</fullName>
    </recommendedName>
</protein>
<reference evidence="3" key="1">
    <citation type="journal article" date="2014" name="Int. J. Syst. Evol. Microbiol.">
        <title>Complete genome sequence of Corynebacterium casei LMG S-19264T (=DSM 44701T), isolated from a smear-ripened cheese.</title>
        <authorList>
            <consortium name="US DOE Joint Genome Institute (JGI-PGF)"/>
            <person name="Walter F."/>
            <person name="Albersmeier A."/>
            <person name="Kalinowski J."/>
            <person name="Ruckert C."/>
        </authorList>
    </citation>
    <scope>NUCLEOTIDE SEQUENCE</scope>
    <source>
        <strain evidence="3">JCM 3090</strain>
    </source>
</reference>
<evidence type="ECO:0000256" key="1">
    <source>
        <dbReference type="SAM" id="Phobius"/>
    </source>
</evidence>
<dbReference type="EMBL" id="BMQB01000004">
    <property type="protein sequence ID" value="GGJ92162.1"/>
    <property type="molecule type" value="Genomic_DNA"/>
</dbReference>
<feature type="transmembrane region" description="Helical" evidence="1">
    <location>
        <begin position="42"/>
        <end position="68"/>
    </location>
</feature>
<gene>
    <name evidence="3" type="ORF">GCM10010123_22460</name>
</gene>
<evidence type="ECO:0000313" key="4">
    <source>
        <dbReference type="Proteomes" id="UP000649739"/>
    </source>
</evidence>
<comment type="caution">
    <text evidence="3">The sequence shown here is derived from an EMBL/GenBank/DDBJ whole genome shotgun (WGS) entry which is preliminary data.</text>
</comment>
<dbReference type="AlphaFoldDB" id="A0A8J3B833"/>
<sequence>MFDEVFGIPAHPLMVHAAVVFGPLLAVVALVFVLVPRFRAQVSWLAAALAVVAPVATLASVLSGNAFLGKLPEELRERMTTHRNFGFLSLWVSVLLGLVVLVILFLGRRAKGAGEGGAPPRWLSAAGTVVVVLLALVSLLVFVRAGHTGAEAVWGGN</sequence>
<evidence type="ECO:0000313" key="3">
    <source>
        <dbReference type="EMBL" id="GGJ92162.1"/>
    </source>
</evidence>
<dbReference type="Proteomes" id="UP000649739">
    <property type="component" value="Unassembled WGS sequence"/>
</dbReference>
<evidence type="ECO:0000259" key="2">
    <source>
        <dbReference type="Pfam" id="PF09990"/>
    </source>
</evidence>
<keyword evidence="1" id="KW-0812">Transmembrane</keyword>
<keyword evidence="1" id="KW-1133">Transmembrane helix</keyword>
<proteinExistence type="predicted"/>
<dbReference type="Pfam" id="PF09990">
    <property type="entry name" value="DUF2231"/>
    <property type="match status" value="1"/>
</dbReference>
<accession>A0A8J3B833</accession>
<feature type="transmembrane region" description="Helical" evidence="1">
    <location>
        <begin position="122"/>
        <end position="143"/>
    </location>
</feature>
<dbReference type="InterPro" id="IPR019251">
    <property type="entry name" value="DUF2231_TM"/>
</dbReference>
<keyword evidence="1" id="KW-0472">Membrane</keyword>
<organism evidence="3 4">
    <name type="scientific">Pilimelia anulata</name>
    <dbReference type="NCBI Taxonomy" id="53371"/>
    <lineage>
        <taxon>Bacteria</taxon>
        <taxon>Bacillati</taxon>
        <taxon>Actinomycetota</taxon>
        <taxon>Actinomycetes</taxon>
        <taxon>Micromonosporales</taxon>
        <taxon>Micromonosporaceae</taxon>
        <taxon>Pilimelia</taxon>
    </lineage>
</organism>
<feature type="domain" description="DUF2231" evidence="2">
    <location>
        <begin position="7"/>
        <end position="155"/>
    </location>
</feature>
<feature type="transmembrane region" description="Helical" evidence="1">
    <location>
        <begin position="13"/>
        <end position="35"/>
    </location>
</feature>
<name>A0A8J3B833_9ACTN</name>